<evidence type="ECO:0000259" key="4">
    <source>
        <dbReference type="PROSITE" id="PS51371"/>
    </source>
</evidence>
<dbReference type="EMBL" id="SIDB01000012">
    <property type="protein sequence ID" value="KAI3425171.1"/>
    <property type="molecule type" value="Genomic_DNA"/>
</dbReference>
<dbReference type="OrthoDB" id="449052at2759"/>
<dbReference type="SUPFAM" id="SSF54631">
    <property type="entry name" value="CBS-domain pair"/>
    <property type="match status" value="2"/>
</dbReference>
<dbReference type="Pfam" id="PF00571">
    <property type="entry name" value="CBS"/>
    <property type="match status" value="1"/>
</dbReference>
<dbReference type="GO" id="GO:0005634">
    <property type="term" value="C:nucleus"/>
    <property type="evidence" value="ECO:0007669"/>
    <property type="project" value="TreeGrafter"/>
</dbReference>
<accession>A0A9D4TGT6</accession>
<comment type="caution">
    <text evidence="5">The sequence shown here is derived from an EMBL/GenBank/DDBJ whole genome shotgun (WGS) entry which is preliminary data.</text>
</comment>
<dbReference type="Proteomes" id="UP001055712">
    <property type="component" value="Unassembled WGS sequence"/>
</dbReference>
<keyword evidence="1" id="KW-0677">Repeat</keyword>
<dbReference type="PANTHER" id="PTHR13780">
    <property type="entry name" value="AMP-ACTIVATED PROTEIN KINASE, GAMMA REGULATORY SUBUNIT"/>
    <property type="match status" value="1"/>
</dbReference>
<dbReference type="SMART" id="SM00116">
    <property type="entry name" value="CBS"/>
    <property type="match status" value="3"/>
</dbReference>
<reference evidence="5" key="1">
    <citation type="journal article" date="2019" name="Plant J.">
        <title>Chlorella vulgaris genome assembly and annotation reveals the molecular basis for metabolic acclimation to high light conditions.</title>
        <authorList>
            <person name="Cecchin M."/>
            <person name="Marcolungo L."/>
            <person name="Rossato M."/>
            <person name="Girolomoni L."/>
            <person name="Cosentino E."/>
            <person name="Cuine S."/>
            <person name="Li-Beisson Y."/>
            <person name="Delledonne M."/>
            <person name="Ballottari M."/>
        </authorList>
    </citation>
    <scope>NUCLEOTIDE SEQUENCE</scope>
    <source>
        <strain evidence="5">211/11P</strain>
    </source>
</reference>
<dbReference type="PANTHER" id="PTHR13780:SF128">
    <property type="entry name" value="CBS DOMAIN-CONTAINING PROTEIN"/>
    <property type="match status" value="1"/>
</dbReference>
<keyword evidence="6" id="KW-1185">Reference proteome</keyword>
<reference evidence="5" key="2">
    <citation type="submission" date="2020-11" db="EMBL/GenBank/DDBJ databases">
        <authorList>
            <person name="Cecchin M."/>
            <person name="Marcolungo L."/>
            <person name="Rossato M."/>
            <person name="Girolomoni L."/>
            <person name="Cosentino E."/>
            <person name="Cuine S."/>
            <person name="Li-Beisson Y."/>
            <person name="Delledonne M."/>
            <person name="Ballottari M."/>
        </authorList>
    </citation>
    <scope>NUCLEOTIDE SEQUENCE</scope>
    <source>
        <strain evidence="5">211/11P</strain>
        <tissue evidence="5">Whole cell</tissue>
    </source>
</reference>
<dbReference type="PROSITE" id="PS51371">
    <property type="entry name" value="CBS"/>
    <property type="match status" value="2"/>
</dbReference>
<evidence type="ECO:0000256" key="2">
    <source>
        <dbReference type="ARBA" id="ARBA00023122"/>
    </source>
</evidence>
<sequence>MPAGSPWFNARNAMERKRLGEFLQDLEKLTASPPKPPELVKLTTAHSVGDALKALAAYNILSAPISDASSGEYVGMLDVGDVMAAVVRGVYPELLEAGFLERHQRLSISELQSAGVEFCAHKLGSLLHGGDLWFKGDAESNLLEVVETGFKVRLPPKVHSPQHHLKVHHRVAVFDILPGVETPDGPVPEWHITDIVSQTDVLRFLAAQLERLDVAFDWPLSKLGLVTGSVLTVPASTPTLAAFAAMHRQGLSGVGLTEGQGGPLIGNLSLSDLRGLTADRFGALALPVGTFLLLQKGRGVRWEDCLTDQLPQAVKEGRWGEALASLPLITCQPDSPFKEAINQLVDHHKHRVYVVDGQGMAIGVVTPTDVLRLVLS</sequence>
<dbReference type="Gene3D" id="3.10.580.10">
    <property type="entry name" value="CBS-domain"/>
    <property type="match status" value="2"/>
</dbReference>
<protein>
    <recommendedName>
        <fullName evidence="4">CBS domain-containing protein</fullName>
    </recommendedName>
</protein>
<gene>
    <name evidence="5" type="ORF">D9Q98_008942</name>
</gene>
<evidence type="ECO:0000256" key="1">
    <source>
        <dbReference type="ARBA" id="ARBA00022737"/>
    </source>
</evidence>
<dbReference type="InterPro" id="IPR050511">
    <property type="entry name" value="AMPK_gamma/SDS23_families"/>
</dbReference>
<dbReference type="AlphaFoldDB" id="A0A9D4TGT6"/>
<dbReference type="GO" id="GO:0005737">
    <property type="term" value="C:cytoplasm"/>
    <property type="evidence" value="ECO:0007669"/>
    <property type="project" value="TreeGrafter"/>
</dbReference>
<keyword evidence="2 3" id="KW-0129">CBS domain</keyword>
<feature type="domain" description="CBS" evidence="4">
    <location>
        <begin position="323"/>
        <end position="376"/>
    </location>
</feature>
<proteinExistence type="predicted"/>
<evidence type="ECO:0000313" key="6">
    <source>
        <dbReference type="Proteomes" id="UP001055712"/>
    </source>
</evidence>
<feature type="domain" description="CBS" evidence="4">
    <location>
        <begin position="31"/>
        <end position="93"/>
    </location>
</feature>
<name>A0A9D4TGT6_CHLVU</name>
<organism evidence="5 6">
    <name type="scientific">Chlorella vulgaris</name>
    <name type="common">Green alga</name>
    <dbReference type="NCBI Taxonomy" id="3077"/>
    <lineage>
        <taxon>Eukaryota</taxon>
        <taxon>Viridiplantae</taxon>
        <taxon>Chlorophyta</taxon>
        <taxon>core chlorophytes</taxon>
        <taxon>Trebouxiophyceae</taxon>
        <taxon>Chlorellales</taxon>
        <taxon>Chlorellaceae</taxon>
        <taxon>Chlorella clade</taxon>
        <taxon>Chlorella</taxon>
    </lineage>
</organism>
<evidence type="ECO:0000256" key="3">
    <source>
        <dbReference type="PROSITE-ProRule" id="PRU00703"/>
    </source>
</evidence>
<dbReference type="CDD" id="cd02205">
    <property type="entry name" value="CBS_pair_SF"/>
    <property type="match status" value="1"/>
</dbReference>
<dbReference type="InterPro" id="IPR000644">
    <property type="entry name" value="CBS_dom"/>
</dbReference>
<evidence type="ECO:0000313" key="5">
    <source>
        <dbReference type="EMBL" id="KAI3425171.1"/>
    </source>
</evidence>
<dbReference type="InterPro" id="IPR046342">
    <property type="entry name" value="CBS_dom_sf"/>
</dbReference>